<sequence>MTSPQDSTTQAHHIVVGGGTSGLVVVNQLTENPDVHVLVLEAGVNRNDNPRVQVPAFWTTLLGSEADWQYRSIPQASRRKLMPGLGGRSISEPQGKLLGSSSAINCQSFIAPAQAEIDSWAKLGIDGWDWAALSPYYKKFYNLSPPPDSETLEHLGIDWTNEIAVEHLDPFKYHFLELSRIRFARPELIAFVALKN</sequence>
<keyword evidence="4" id="KW-0274">FAD</keyword>
<dbReference type="Gene3D" id="3.30.560.10">
    <property type="entry name" value="Glucose Oxidase, domain 3"/>
    <property type="match status" value="1"/>
</dbReference>
<name>A0A4Z1FTK3_9HELO</name>
<evidence type="ECO:0000256" key="4">
    <source>
        <dbReference type="ARBA" id="ARBA00022827"/>
    </source>
</evidence>
<keyword evidence="8" id="KW-1185">Reference proteome</keyword>
<evidence type="ECO:0000256" key="3">
    <source>
        <dbReference type="ARBA" id="ARBA00022630"/>
    </source>
</evidence>
<evidence type="ECO:0000313" key="7">
    <source>
        <dbReference type="EMBL" id="TGO28134.1"/>
    </source>
</evidence>
<dbReference type="InterPro" id="IPR000172">
    <property type="entry name" value="GMC_OxRdtase_N"/>
</dbReference>
<dbReference type="Pfam" id="PF00732">
    <property type="entry name" value="GMC_oxred_N"/>
    <property type="match status" value="1"/>
</dbReference>
<dbReference type="Gene3D" id="3.50.50.60">
    <property type="entry name" value="FAD/NAD(P)-binding domain"/>
    <property type="match status" value="1"/>
</dbReference>
<dbReference type="SUPFAM" id="SSF51905">
    <property type="entry name" value="FAD/NAD(P)-binding domain"/>
    <property type="match status" value="1"/>
</dbReference>
<comment type="cofactor">
    <cofactor evidence="1">
        <name>FAD</name>
        <dbReference type="ChEBI" id="CHEBI:57692"/>
    </cofactor>
</comment>
<feature type="domain" description="Glucose-methanol-choline oxidoreductase N-terminal" evidence="6">
    <location>
        <begin position="13"/>
        <end position="153"/>
    </location>
</feature>
<keyword evidence="3" id="KW-0285">Flavoprotein</keyword>
<evidence type="ECO:0000256" key="5">
    <source>
        <dbReference type="ARBA" id="ARBA00023002"/>
    </source>
</evidence>
<proteinExistence type="inferred from homology"/>
<keyword evidence="5" id="KW-0560">Oxidoreductase</keyword>
<dbReference type="InterPro" id="IPR012132">
    <property type="entry name" value="GMC_OxRdtase"/>
</dbReference>
<dbReference type="AlphaFoldDB" id="A0A4Z1FTK3"/>
<dbReference type="GO" id="GO:0050660">
    <property type="term" value="F:flavin adenine dinucleotide binding"/>
    <property type="evidence" value="ECO:0007669"/>
    <property type="project" value="InterPro"/>
</dbReference>
<dbReference type="GO" id="GO:0016614">
    <property type="term" value="F:oxidoreductase activity, acting on CH-OH group of donors"/>
    <property type="evidence" value="ECO:0007669"/>
    <property type="project" value="InterPro"/>
</dbReference>
<comment type="similarity">
    <text evidence="2">Belongs to the GMC oxidoreductase family.</text>
</comment>
<accession>A0A4Z1FTK3</accession>
<dbReference type="Proteomes" id="UP000297910">
    <property type="component" value="Unassembled WGS sequence"/>
</dbReference>
<dbReference type="PANTHER" id="PTHR11552">
    <property type="entry name" value="GLUCOSE-METHANOL-CHOLINE GMC OXIDOREDUCTASE"/>
    <property type="match status" value="1"/>
</dbReference>
<dbReference type="EMBL" id="PQXI01000032">
    <property type="protein sequence ID" value="TGO28134.1"/>
    <property type="molecule type" value="Genomic_DNA"/>
</dbReference>
<evidence type="ECO:0000256" key="2">
    <source>
        <dbReference type="ARBA" id="ARBA00010790"/>
    </source>
</evidence>
<gene>
    <name evidence="7" type="ORF">BPAE_0032g00180</name>
</gene>
<evidence type="ECO:0000313" key="8">
    <source>
        <dbReference type="Proteomes" id="UP000297910"/>
    </source>
</evidence>
<organism evidence="7 8">
    <name type="scientific">Botrytis paeoniae</name>
    <dbReference type="NCBI Taxonomy" id="278948"/>
    <lineage>
        <taxon>Eukaryota</taxon>
        <taxon>Fungi</taxon>
        <taxon>Dikarya</taxon>
        <taxon>Ascomycota</taxon>
        <taxon>Pezizomycotina</taxon>
        <taxon>Leotiomycetes</taxon>
        <taxon>Helotiales</taxon>
        <taxon>Sclerotiniaceae</taxon>
        <taxon>Botrytis</taxon>
    </lineage>
</organism>
<evidence type="ECO:0000256" key="1">
    <source>
        <dbReference type="ARBA" id="ARBA00001974"/>
    </source>
</evidence>
<evidence type="ECO:0000259" key="6">
    <source>
        <dbReference type="Pfam" id="PF00732"/>
    </source>
</evidence>
<dbReference type="InterPro" id="IPR036188">
    <property type="entry name" value="FAD/NAD-bd_sf"/>
</dbReference>
<reference evidence="7 8" key="1">
    <citation type="submission" date="2017-12" db="EMBL/GenBank/DDBJ databases">
        <title>Comparative genomics of Botrytis spp.</title>
        <authorList>
            <person name="Valero-Jimenez C.A."/>
            <person name="Tapia P."/>
            <person name="Veloso J."/>
            <person name="Silva-Moreno E."/>
            <person name="Staats M."/>
            <person name="Valdes J.H."/>
            <person name="Van Kan J.A.L."/>
        </authorList>
    </citation>
    <scope>NUCLEOTIDE SEQUENCE [LARGE SCALE GENOMIC DNA]</scope>
    <source>
        <strain evidence="7 8">Bp0003</strain>
    </source>
</reference>
<protein>
    <recommendedName>
        <fullName evidence="6">Glucose-methanol-choline oxidoreductase N-terminal domain-containing protein</fullName>
    </recommendedName>
</protein>
<comment type="caution">
    <text evidence="7">The sequence shown here is derived from an EMBL/GenBank/DDBJ whole genome shotgun (WGS) entry which is preliminary data.</text>
</comment>
<dbReference type="PANTHER" id="PTHR11552:SF201">
    <property type="entry name" value="GLUCOSE-METHANOL-CHOLINE OXIDOREDUCTASE N-TERMINAL DOMAIN-CONTAINING PROTEIN"/>
    <property type="match status" value="1"/>
</dbReference>